<dbReference type="PANTHER" id="PTHR12112">
    <property type="entry name" value="BNIP - RELATED"/>
    <property type="match status" value="1"/>
</dbReference>
<keyword evidence="4" id="KW-0464">Manganese</keyword>
<dbReference type="GO" id="GO:0005737">
    <property type="term" value="C:cytoplasm"/>
    <property type="evidence" value="ECO:0007669"/>
    <property type="project" value="InterPro"/>
</dbReference>
<sequence length="423" mass="44950">MSSTDESAQCSDPSLASFLSSQRSAYLSALSSGTADEWIIATGNEAGDLDSLASAIAYAYYSSKLAPHPAPTVPLAHMARADLALRAENLHALARAGLDPAAPPLLFTDDLPEPLPTHMFALVDHNRLHPRFDRPGARVVAIVDHHADEGHHTDADPRIVQVPVGSCASLVAQLLAAHAESVPPALATLLLSAIAVDTNGLAPRGKTTPADTAAASFLLPRSTLAPSAAFAPDAPHTHPALQALSAALAAHKAGVAHLGTRDLLRRDYKEYTLAARGAPVRAGLASVPLGLRAWLARDGPAFARGAEAWMAERGLAVLGVLTSWRDAEKPGKSGRGKHRREQAWVVRCDAEGGKLAKRLFRGLEESEELRLKAEAWEEVGLREGFGEGYEARVYKQKNTDATRKVTAPLMQKIIESPKKDASL</sequence>
<organism evidence="6 7">
    <name type="scientific">Obba rivulosa</name>
    <dbReference type="NCBI Taxonomy" id="1052685"/>
    <lineage>
        <taxon>Eukaryota</taxon>
        <taxon>Fungi</taxon>
        <taxon>Dikarya</taxon>
        <taxon>Basidiomycota</taxon>
        <taxon>Agaricomycotina</taxon>
        <taxon>Agaricomycetes</taxon>
        <taxon>Polyporales</taxon>
        <taxon>Gelatoporiaceae</taxon>
        <taxon>Obba</taxon>
    </lineage>
</organism>
<evidence type="ECO:0000256" key="2">
    <source>
        <dbReference type="ARBA" id="ARBA00022723"/>
    </source>
</evidence>
<name>A0A8E2J4I6_9APHY</name>
<feature type="domain" description="DHHA2" evidence="5">
    <location>
        <begin position="245"/>
        <end position="414"/>
    </location>
</feature>
<dbReference type="PANTHER" id="PTHR12112:SF39">
    <property type="entry name" value="EG:152A3.5 PROTEIN (FBGN0003116_PN PROTEIN)"/>
    <property type="match status" value="1"/>
</dbReference>
<dbReference type="InterPro" id="IPR004097">
    <property type="entry name" value="DHHA2"/>
</dbReference>
<evidence type="ECO:0000256" key="1">
    <source>
        <dbReference type="ARBA" id="ARBA00001936"/>
    </source>
</evidence>
<dbReference type="GO" id="GO:0046872">
    <property type="term" value="F:metal ion binding"/>
    <property type="evidence" value="ECO:0007669"/>
    <property type="project" value="UniProtKB-KW"/>
</dbReference>
<dbReference type="GO" id="GO:0004309">
    <property type="term" value="F:exopolyphosphatase activity"/>
    <property type="evidence" value="ECO:0007669"/>
    <property type="project" value="TreeGrafter"/>
</dbReference>
<dbReference type="Gene3D" id="3.10.310.20">
    <property type="entry name" value="DHHA2 domain"/>
    <property type="match status" value="1"/>
</dbReference>
<evidence type="ECO:0000313" key="7">
    <source>
        <dbReference type="Proteomes" id="UP000250043"/>
    </source>
</evidence>
<accession>A0A8E2J4I6</accession>
<gene>
    <name evidence="6" type="ORF">OBBRIDRAFT_769356</name>
</gene>
<dbReference type="Proteomes" id="UP000250043">
    <property type="component" value="Unassembled WGS sequence"/>
</dbReference>
<dbReference type="Pfam" id="PF01368">
    <property type="entry name" value="DHH"/>
    <property type="match status" value="1"/>
</dbReference>
<dbReference type="OrthoDB" id="374045at2759"/>
<evidence type="ECO:0000256" key="3">
    <source>
        <dbReference type="ARBA" id="ARBA00022801"/>
    </source>
</evidence>
<dbReference type="Pfam" id="PF02833">
    <property type="entry name" value="DHHA2"/>
    <property type="match status" value="1"/>
</dbReference>
<keyword evidence="3" id="KW-0378">Hydrolase</keyword>
<dbReference type="Gene3D" id="3.90.1640.10">
    <property type="entry name" value="inorganic pyrophosphatase (n-terminal core)"/>
    <property type="match status" value="1"/>
</dbReference>
<protein>
    <submittedName>
        <fullName evidence="6">DHH phosphoesterase</fullName>
    </submittedName>
</protein>
<proteinExistence type="predicted"/>
<evidence type="ECO:0000313" key="6">
    <source>
        <dbReference type="EMBL" id="OCH94607.1"/>
    </source>
</evidence>
<dbReference type="AlphaFoldDB" id="A0A8E2J4I6"/>
<dbReference type="InterPro" id="IPR001667">
    <property type="entry name" value="DDH_dom"/>
</dbReference>
<keyword evidence="7" id="KW-1185">Reference proteome</keyword>
<evidence type="ECO:0000259" key="5">
    <source>
        <dbReference type="SMART" id="SM01131"/>
    </source>
</evidence>
<reference evidence="6 7" key="1">
    <citation type="submission" date="2016-07" db="EMBL/GenBank/DDBJ databases">
        <title>Draft genome of the white-rot fungus Obba rivulosa 3A-2.</title>
        <authorList>
            <consortium name="DOE Joint Genome Institute"/>
            <person name="Miettinen O."/>
            <person name="Riley R."/>
            <person name="Acob R."/>
            <person name="Barry K."/>
            <person name="Cullen D."/>
            <person name="De Vries R."/>
            <person name="Hainaut M."/>
            <person name="Hatakka A."/>
            <person name="Henrissat B."/>
            <person name="Hilden K."/>
            <person name="Kuo R."/>
            <person name="Labutti K."/>
            <person name="Lipzen A."/>
            <person name="Makela M.R."/>
            <person name="Sandor L."/>
            <person name="Spatafora J.W."/>
            <person name="Grigoriev I.V."/>
            <person name="Hibbett D.S."/>
        </authorList>
    </citation>
    <scope>NUCLEOTIDE SEQUENCE [LARGE SCALE GENOMIC DNA]</scope>
    <source>
        <strain evidence="6 7">3A-2</strain>
    </source>
</reference>
<evidence type="ECO:0000256" key="4">
    <source>
        <dbReference type="ARBA" id="ARBA00023211"/>
    </source>
</evidence>
<dbReference type="InterPro" id="IPR038763">
    <property type="entry name" value="DHH_sf"/>
</dbReference>
<dbReference type="EMBL" id="KV722342">
    <property type="protein sequence ID" value="OCH94607.1"/>
    <property type="molecule type" value="Genomic_DNA"/>
</dbReference>
<dbReference type="SUPFAM" id="SSF64182">
    <property type="entry name" value="DHH phosphoesterases"/>
    <property type="match status" value="1"/>
</dbReference>
<dbReference type="SMART" id="SM01131">
    <property type="entry name" value="DHHA2"/>
    <property type="match status" value="1"/>
</dbReference>
<dbReference type="InterPro" id="IPR038222">
    <property type="entry name" value="DHHA2_dom_sf"/>
</dbReference>
<comment type="cofactor">
    <cofactor evidence="1">
        <name>Mn(2+)</name>
        <dbReference type="ChEBI" id="CHEBI:29035"/>
    </cofactor>
</comment>
<keyword evidence="2" id="KW-0479">Metal-binding</keyword>